<organism evidence="4 5">
    <name type="scientific">Schizothecium vesticola</name>
    <dbReference type="NCBI Taxonomy" id="314040"/>
    <lineage>
        <taxon>Eukaryota</taxon>
        <taxon>Fungi</taxon>
        <taxon>Dikarya</taxon>
        <taxon>Ascomycota</taxon>
        <taxon>Pezizomycotina</taxon>
        <taxon>Sordariomycetes</taxon>
        <taxon>Sordariomycetidae</taxon>
        <taxon>Sordariales</taxon>
        <taxon>Schizotheciaceae</taxon>
        <taxon>Schizothecium</taxon>
    </lineage>
</organism>
<dbReference type="PANTHER" id="PTHR24198">
    <property type="entry name" value="ANKYRIN REPEAT AND PROTEIN KINASE DOMAIN-CONTAINING PROTEIN"/>
    <property type="match status" value="1"/>
</dbReference>
<gene>
    <name evidence="4" type="ORF">B0T18DRAFT_58311</name>
</gene>
<evidence type="ECO:0000313" key="5">
    <source>
        <dbReference type="Proteomes" id="UP001172155"/>
    </source>
</evidence>
<evidence type="ECO:0000313" key="4">
    <source>
        <dbReference type="EMBL" id="KAK0750895.1"/>
    </source>
</evidence>
<keyword evidence="5" id="KW-1185">Reference proteome</keyword>
<dbReference type="Proteomes" id="UP001172155">
    <property type="component" value="Unassembled WGS sequence"/>
</dbReference>
<feature type="repeat" description="ANK" evidence="3">
    <location>
        <begin position="231"/>
        <end position="272"/>
    </location>
</feature>
<proteinExistence type="predicted"/>
<dbReference type="AlphaFoldDB" id="A0AA40F443"/>
<reference evidence="4" key="1">
    <citation type="submission" date="2023-06" db="EMBL/GenBank/DDBJ databases">
        <title>Genome-scale phylogeny and comparative genomics of the fungal order Sordariales.</title>
        <authorList>
            <consortium name="Lawrence Berkeley National Laboratory"/>
            <person name="Hensen N."/>
            <person name="Bonometti L."/>
            <person name="Westerberg I."/>
            <person name="Brannstrom I.O."/>
            <person name="Guillou S."/>
            <person name="Cros-Aarteil S."/>
            <person name="Calhoun S."/>
            <person name="Haridas S."/>
            <person name="Kuo A."/>
            <person name="Mondo S."/>
            <person name="Pangilinan J."/>
            <person name="Riley R."/>
            <person name="LaButti K."/>
            <person name="Andreopoulos B."/>
            <person name="Lipzen A."/>
            <person name="Chen C."/>
            <person name="Yanf M."/>
            <person name="Daum C."/>
            <person name="Ng V."/>
            <person name="Clum A."/>
            <person name="Steindorff A."/>
            <person name="Ohm R."/>
            <person name="Martin F."/>
            <person name="Silar P."/>
            <person name="Natvig D."/>
            <person name="Lalanne C."/>
            <person name="Gautier V."/>
            <person name="Ament-velasquez S.L."/>
            <person name="Kruys A."/>
            <person name="Hutchinson M.I."/>
            <person name="Powell A.J."/>
            <person name="Barry K."/>
            <person name="Miller A.N."/>
            <person name="Grigoriev I.V."/>
            <person name="Debuchy R."/>
            <person name="Gladieux P."/>
            <person name="Thoren M.H."/>
            <person name="Johannesson H."/>
        </authorList>
    </citation>
    <scope>NUCLEOTIDE SEQUENCE</scope>
    <source>
        <strain evidence="4">SMH3187-1</strain>
    </source>
</reference>
<dbReference type="PROSITE" id="PS50297">
    <property type="entry name" value="ANK_REP_REGION"/>
    <property type="match status" value="2"/>
</dbReference>
<keyword evidence="2 3" id="KW-0040">ANK repeat</keyword>
<dbReference type="EMBL" id="JAUKUD010000002">
    <property type="protein sequence ID" value="KAK0750895.1"/>
    <property type="molecule type" value="Genomic_DNA"/>
</dbReference>
<keyword evidence="1" id="KW-0677">Repeat</keyword>
<dbReference type="PANTHER" id="PTHR24198:SF165">
    <property type="entry name" value="ANKYRIN REPEAT-CONTAINING PROTEIN-RELATED"/>
    <property type="match status" value="1"/>
</dbReference>
<dbReference type="SUPFAM" id="SSF48403">
    <property type="entry name" value="Ankyrin repeat"/>
    <property type="match status" value="1"/>
</dbReference>
<evidence type="ECO:0000256" key="2">
    <source>
        <dbReference type="ARBA" id="ARBA00023043"/>
    </source>
</evidence>
<dbReference type="SMART" id="SM00248">
    <property type="entry name" value="ANK"/>
    <property type="match status" value="6"/>
</dbReference>
<name>A0AA40F443_9PEZI</name>
<dbReference type="PROSITE" id="PS50088">
    <property type="entry name" value="ANK_REPEAT"/>
    <property type="match status" value="4"/>
</dbReference>
<evidence type="ECO:0000256" key="3">
    <source>
        <dbReference type="PROSITE-ProRule" id="PRU00023"/>
    </source>
</evidence>
<protein>
    <submittedName>
        <fullName evidence="4">Ankyrin repeat-containing domain protein</fullName>
    </submittedName>
</protein>
<evidence type="ECO:0000256" key="1">
    <source>
        <dbReference type="ARBA" id="ARBA00022737"/>
    </source>
</evidence>
<sequence length="488" mass="53714">MESKLSPTTVIFEGEGILSLALQLGSLKVARELLRLGFNPLFMDSNGLSASSVAKEYLIQSSVEGQDDPARMVLTVHNMDMLKNIARLDEDLIDVSNPLRDCILGLNDLSIEDALALDSSHINSLDTMGYAPLHHAVLREDIQKTRALLRHHALVDIQIGRNLQTSLHLAAGSGLLALMSVLVSYGANVNEGTPHVGFTPLHAAASHAPNSGETIKFLLEVGADPNLENFRGSTPLHYLAESNCYWSAGDDCGSQAASYLVQHGAEINRQDIRGFTPLMSSVMCGNLVIVRCLSRIGARLDITTHSGAGVFHLLGTGVYREQVAEFSFLQIRGIDPDATTRQGHSAINIMESHARSPLVPGDRTHRDAFTFCALIVETRGRNWDSGRFLNRRDDFIQQGRRQRVYRWLGWKWQQLRDHPHLAKEKWGGIEDDGFGPLDQCEDVESVVSFCIDGLFEAKEDGEGSCPVTDALEGDGYTSEEDEFFDMEG</sequence>
<accession>A0AA40F443</accession>
<dbReference type="Pfam" id="PF12796">
    <property type="entry name" value="Ank_2"/>
    <property type="match status" value="2"/>
</dbReference>
<feature type="repeat" description="ANK" evidence="3">
    <location>
        <begin position="162"/>
        <end position="194"/>
    </location>
</feature>
<comment type="caution">
    <text evidence="4">The sequence shown here is derived from an EMBL/GenBank/DDBJ whole genome shotgun (WGS) entry which is preliminary data.</text>
</comment>
<dbReference type="Gene3D" id="1.25.40.20">
    <property type="entry name" value="Ankyrin repeat-containing domain"/>
    <property type="match status" value="1"/>
</dbReference>
<dbReference type="InterPro" id="IPR002110">
    <property type="entry name" value="Ankyrin_rpt"/>
</dbReference>
<feature type="repeat" description="ANK" evidence="3">
    <location>
        <begin position="273"/>
        <end position="305"/>
    </location>
</feature>
<dbReference type="InterPro" id="IPR036770">
    <property type="entry name" value="Ankyrin_rpt-contain_sf"/>
</dbReference>
<feature type="repeat" description="ANK" evidence="3">
    <location>
        <begin position="196"/>
        <end position="230"/>
    </location>
</feature>